<dbReference type="GO" id="GO:1990904">
    <property type="term" value="C:ribonucleoprotein complex"/>
    <property type="evidence" value="ECO:0007669"/>
    <property type="project" value="UniProtKB-KW"/>
</dbReference>
<geneLocation type="mitochondrion" evidence="4"/>
<dbReference type="EMBL" id="GU563431">
    <property type="protein sequence ID" value="ADD46348.1"/>
    <property type="molecule type" value="Genomic_DNA"/>
</dbReference>
<evidence type="ECO:0000256" key="2">
    <source>
        <dbReference type="ARBA" id="ARBA00022980"/>
    </source>
</evidence>
<reference evidence="4" key="1">
    <citation type="journal article" date="2010" name="Genome Biol. Evol.">
        <title>A linear molecule with two large inverted repeats: the mitochondrial genome of the stramenopile Proteromonas lacertae.</title>
        <authorList>
            <person name="Perez-Brocal V."/>
            <person name="Shahar-Golan R."/>
            <person name="Clark C.G."/>
        </authorList>
    </citation>
    <scope>NUCLEOTIDE SEQUENCE</scope>
</reference>
<dbReference type="RefSeq" id="YP_003795210.1">
    <property type="nucleotide sequence ID" value="NC_014338.1"/>
</dbReference>
<dbReference type="SUPFAM" id="SSF47973">
    <property type="entry name" value="Ribosomal protein S7"/>
    <property type="match status" value="2"/>
</dbReference>
<name>E2E9Z3_PROLC</name>
<protein>
    <submittedName>
        <fullName evidence="4">Uncharacterized protein orf216</fullName>
    </submittedName>
</protein>
<comment type="similarity">
    <text evidence="1">Belongs to the universal ribosomal protein uS7 family.</text>
</comment>
<keyword evidence="4" id="KW-0496">Mitochondrion</keyword>
<keyword evidence="2" id="KW-0689">Ribosomal protein</keyword>
<evidence type="ECO:0000256" key="1">
    <source>
        <dbReference type="ARBA" id="ARBA00007151"/>
    </source>
</evidence>
<proteinExistence type="inferred from homology"/>
<gene>
    <name evidence="4" type="primary">orf216</name>
    <name evidence="4" type="ORF">PROLAC_032</name>
    <name evidence="5" type="ORF">PROLAC_057</name>
</gene>
<dbReference type="InterPro" id="IPR036823">
    <property type="entry name" value="Ribosomal_uS7_dom_sf"/>
</dbReference>
<accession>E2E9Z3</accession>
<dbReference type="InterPro" id="IPR000235">
    <property type="entry name" value="Ribosomal_uS7"/>
</dbReference>
<dbReference type="Gene3D" id="1.10.455.10">
    <property type="entry name" value="Ribosomal protein S7 domain"/>
    <property type="match status" value="1"/>
</dbReference>
<organism evidence="4">
    <name type="scientific">Proteromonas lacertae</name>
    <name type="common">Stramenopile</name>
    <name type="synonym">Monocercomonoides lacertae</name>
    <dbReference type="NCBI Taxonomy" id="42746"/>
    <lineage>
        <taxon>Eukaryota</taxon>
        <taxon>Sar</taxon>
        <taxon>Stramenopiles</taxon>
        <taxon>Bigyra</taxon>
        <taxon>Opalozoa</taxon>
        <taxon>Opalinata</taxon>
        <taxon>Proteromonadidae</taxon>
        <taxon>Proteromonas</taxon>
    </lineage>
</organism>
<dbReference type="GeneID" id="9480832"/>
<evidence type="ECO:0000313" key="5">
    <source>
        <dbReference type="EMBL" id="ADD46372.1"/>
    </source>
</evidence>
<dbReference type="EMBL" id="GU563431">
    <property type="protein sequence ID" value="ADD46372.1"/>
    <property type="molecule type" value="Genomic_DNA"/>
</dbReference>
<keyword evidence="3" id="KW-0687">Ribonucleoprotein</keyword>
<sequence>MTSFLNNCNFEKSVFNEILYEKITFLKCNFKKKYILILFLNYLNKTGNKVLAESIIYRLLFLLKKTSLTKNSILFSQQESSLCILNQAFINVMPSFKLILKNKKEYTVVSFQDLIKDHSILLNKQQFTDSKNSNNKNSFDLLNIITVIPVPLNLNTRCLKGCTFLFKSAVLHKNSFDFASKLYEELLLAYYSCGRSVYLKNEIDKIACIHRSNIKF</sequence>
<dbReference type="AlphaFoldDB" id="E2E9Z3"/>
<evidence type="ECO:0000256" key="3">
    <source>
        <dbReference type="ARBA" id="ARBA00023274"/>
    </source>
</evidence>
<evidence type="ECO:0000313" key="4">
    <source>
        <dbReference type="EMBL" id="ADD46348.1"/>
    </source>
</evidence>
<dbReference type="PIRSF" id="PIRSF002122">
    <property type="entry name" value="RPS7p_RPS7a_RPS5e_RPS7o"/>
    <property type="match status" value="1"/>
</dbReference>
<dbReference type="GO" id="GO:0005840">
    <property type="term" value="C:ribosome"/>
    <property type="evidence" value="ECO:0007669"/>
    <property type="project" value="UniProtKB-KW"/>
</dbReference>
<dbReference type="GO" id="GO:0006412">
    <property type="term" value="P:translation"/>
    <property type="evidence" value="ECO:0007669"/>
    <property type="project" value="InterPro"/>
</dbReference>
<dbReference type="GeneID" id="9480807"/>
<dbReference type="RefSeq" id="YP_003795234.1">
    <property type="nucleotide sequence ID" value="NC_014338.1"/>
</dbReference>